<accession>A0ACC1TCM2</accession>
<keyword evidence="2" id="KW-1185">Reference proteome</keyword>
<gene>
    <name evidence="1" type="ORF">NM688_g1149</name>
</gene>
<organism evidence="1 2">
    <name type="scientific">Phlebia brevispora</name>
    <dbReference type="NCBI Taxonomy" id="194682"/>
    <lineage>
        <taxon>Eukaryota</taxon>
        <taxon>Fungi</taxon>
        <taxon>Dikarya</taxon>
        <taxon>Basidiomycota</taxon>
        <taxon>Agaricomycotina</taxon>
        <taxon>Agaricomycetes</taxon>
        <taxon>Polyporales</taxon>
        <taxon>Meruliaceae</taxon>
        <taxon>Phlebia</taxon>
    </lineage>
</organism>
<protein>
    <submittedName>
        <fullName evidence="1">Uncharacterized protein</fullName>
    </submittedName>
</protein>
<dbReference type="Proteomes" id="UP001148662">
    <property type="component" value="Unassembled WGS sequence"/>
</dbReference>
<reference evidence="1" key="1">
    <citation type="submission" date="2022-07" db="EMBL/GenBank/DDBJ databases">
        <title>Genome Sequence of Phlebia brevispora.</title>
        <authorList>
            <person name="Buettner E."/>
        </authorList>
    </citation>
    <scope>NUCLEOTIDE SEQUENCE</scope>
    <source>
        <strain evidence="1">MPL23</strain>
    </source>
</reference>
<proteinExistence type="predicted"/>
<dbReference type="EMBL" id="JANHOG010000114">
    <property type="protein sequence ID" value="KAJ3558034.1"/>
    <property type="molecule type" value="Genomic_DNA"/>
</dbReference>
<sequence length="1481" mass="166330">MAKKKKTQLKPVARGFATQSVPKKIVDVQPEQEPNPSSAPLPTEEEVAGLPAASKGVSEGGTLQVASTEGTQWSDTEKAEERALQALVDKHQERIEREVVRTVKNIEQDRRFADSLPRLALDPSYVDQILDLVRDMQATEDRDIIEEPEEKAITRLAITYGVLRRLGFSENTAEECLRSINGIGLEEAYQWVSTLVCAVKNFVSQQSSYCYIFRNWAYLVDKFMVQLHPDGIRSPSVLTAGSSTLNLNNSPFVRSPTSSSAPSRDETVVATSRLPETPVKNGLAYSEYDTSDDPNEQYVRLKMQIADLTTHRKSNETRDAIFLRNLQRRLEQVEQDYLLDRSEAEASYQVEREKANAVALHARLRQEAPSPESERKTEAHATSPRQSPANARTPESQATPQNVSEGNDIFDEESDASGGLFELLEELPTTETTQEGTLVQIRDMALPKHWSGRTPRILLMDAVRKLDKYAGIEIHTISGSSRAKRAALRIRWGQGRINEWPMEDVACHDVAQAEQYVSLIALHALTFPPTEGFAVGVTSTSTNQTFFRLLPPAFRELWDELEQKRRAQHDSTNRAVWAKLKAILAPKLAQQKSAEKQEKHPNGVPDRSTLPRTHQSGISSEQLIADFEARQSRPEYQAMQRQRDTLPIAAYRRHILDALETSQVLVLSGETGCGKSTQVPSFILEDHLSQGRHCKIYCTEPRRISAISLASRVSQELGEPAGVVGTPGSLVGYSIRLENFTSKTTRLTFVTNGIALRMLEAGSGQGGQGSAFDEITHIIIDEVHERTIESDFLLIVLKSLVKQRPDIKVVLMSATLDAEKFSKYFDDCPVLQIPGRTFPVEVRYLEDAIEFTKWKVTEDSPYAIHGNDKYSRGKAKSEWSEDTAPADDDDDDVIHENVLLEKRYSPTTASSINVLDERLVPYELIVRLLEHLCLQNTLYHKFSSAILVFMPGMGEIRRLHELLMDHPEFASEDRFRIYPLHSTISSDQQAAAFDIPPPGIRKIVIATNIAETGITIPDITCVIDTGRQREMRFDEKRQLSRLVETFVARSNAKQRRGRAGRVQPGLCFHLFTKVRHDTKMAEHPDPEMLRLSLSDLALRIKILKVNLGSSIEDVLSQALDPPSPTNVSRAIAALVEVRALTTTQEITPMGRLLSKMPTDVHLGKFLLIASLFRCLDPALTIVAALSSKSPFLTPFGKEDEAHRQKMAFKTENSDFLTLHNAFASWRTACANGPSAARKLCRTAYLSHQNLQQIEELRQQLFGYLVDSNFVHVDKSVVREINRPRYGRGKTRFVAVPPEWDRNSGNPSLIHAALCAGLYPKILSVERGKNSRDKLLTITNNQPVSFHPSSINFMRRPDNFGVNYLCYFTIMQSKKMYAWETGPVDDLALLLLCGDPDFKLTSNSVLVDRKIRYRLEPKTNVALKYLRNQLGLLLAAQFRGESLANSQVPWHDIAITILSKVKPPQEPESKSHTLTLVLNRHI</sequence>
<name>A0ACC1TCM2_9APHY</name>
<comment type="caution">
    <text evidence="1">The sequence shown here is derived from an EMBL/GenBank/DDBJ whole genome shotgun (WGS) entry which is preliminary data.</text>
</comment>
<evidence type="ECO:0000313" key="2">
    <source>
        <dbReference type="Proteomes" id="UP001148662"/>
    </source>
</evidence>
<evidence type="ECO:0000313" key="1">
    <source>
        <dbReference type="EMBL" id="KAJ3558034.1"/>
    </source>
</evidence>